<feature type="domain" description="OmpR/PhoB-type" evidence="7">
    <location>
        <begin position="132"/>
        <end position="228"/>
    </location>
</feature>
<sequence length="230" mass="25790">MADSGKWTILIAEDDADLNNGICFYFKSQGYQCIQAFDGAAALELFESNIVNLVILDVMMPVKSGYEVLRTLRSHSGVPVIMLTALSEERDKLEAFAGGCDDYLSKPFSLKELEARVQALITRTYQPGGKVISDLSFGALSVNTERREISLNGTPLVLKRKEYELLYFLLCNPGRAFSREVLISKVWGDADINDYRTVDSHVKRLRKLLGDYGDCIQTVWGLGYKLVLRD</sequence>
<dbReference type="PANTHER" id="PTHR48111">
    <property type="entry name" value="REGULATOR OF RPOS"/>
    <property type="match status" value="1"/>
</dbReference>
<dbReference type="AlphaFoldDB" id="A0A644YHJ6"/>
<evidence type="ECO:0000256" key="1">
    <source>
        <dbReference type="ARBA" id="ARBA00022553"/>
    </source>
</evidence>
<keyword evidence="4" id="KW-0238">DNA-binding</keyword>
<reference evidence="8" key="1">
    <citation type="submission" date="2019-08" db="EMBL/GenBank/DDBJ databases">
        <authorList>
            <person name="Kucharzyk K."/>
            <person name="Murdoch R.W."/>
            <person name="Higgins S."/>
            <person name="Loffler F."/>
        </authorList>
    </citation>
    <scope>NUCLEOTIDE SEQUENCE</scope>
</reference>
<gene>
    <name evidence="8" type="primary">regX3_17</name>
    <name evidence="8" type="ORF">SDC9_74313</name>
</gene>
<organism evidence="8">
    <name type="scientific">bioreactor metagenome</name>
    <dbReference type="NCBI Taxonomy" id="1076179"/>
    <lineage>
        <taxon>unclassified sequences</taxon>
        <taxon>metagenomes</taxon>
        <taxon>ecological metagenomes</taxon>
    </lineage>
</organism>
<dbReference type="InterPro" id="IPR011006">
    <property type="entry name" value="CheY-like_superfamily"/>
</dbReference>
<dbReference type="GO" id="GO:0000156">
    <property type="term" value="F:phosphorelay response regulator activity"/>
    <property type="evidence" value="ECO:0007669"/>
    <property type="project" value="TreeGrafter"/>
</dbReference>
<dbReference type="GO" id="GO:0032993">
    <property type="term" value="C:protein-DNA complex"/>
    <property type="evidence" value="ECO:0007669"/>
    <property type="project" value="TreeGrafter"/>
</dbReference>
<evidence type="ECO:0000313" key="8">
    <source>
        <dbReference type="EMBL" id="MPM27799.1"/>
    </source>
</evidence>
<feature type="domain" description="Response regulatory" evidence="6">
    <location>
        <begin position="8"/>
        <end position="121"/>
    </location>
</feature>
<dbReference type="CDD" id="cd00383">
    <property type="entry name" value="trans_reg_C"/>
    <property type="match status" value="1"/>
</dbReference>
<keyword evidence="5" id="KW-0804">Transcription</keyword>
<dbReference type="GO" id="GO:0006355">
    <property type="term" value="P:regulation of DNA-templated transcription"/>
    <property type="evidence" value="ECO:0007669"/>
    <property type="project" value="InterPro"/>
</dbReference>
<dbReference type="CDD" id="cd17574">
    <property type="entry name" value="REC_OmpR"/>
    <property type="match status" value="1"/>
</dbReference>
<dbReference type="EMBL" id="VSSQ01005090">
    <property type="protein sequence ID" value="MPM27799.1"/>
    <property type="molecule type" value="Genomic_DNA"/>
</dbReference>
<dbReference type="PANTHER" id="PTHR48111:SF21">
    <property type="entry name" value="DNA-BINDING DUAL MASTER TRANSCRIPTIONAL REGULATOR RPAA"/>
    <property type="match status" value="1"/>
</dbReference>
<dbReference type="SUPFAM" id="SSF52172">
    <property type="entry name" value="CheY-like"/>
    <property type="match status" value="1"/>
</dbReference>
<dbReference type="SMART" id="SM00862">
    <property type="entry name" value="Trans_reg_C"/>
    <property type="match status" value="1"/>
</dbReference>
<dbReference type="GO" id="GO:0005829">
    <property type="term" value="C:cytosol"/>
    <property type="evidence" value="ECO:0007669"/>
    <property type="project" value="TreeGrafter"/>
</dbReference>
<proteinExistence type="predicted"/>
<evidence type="ECO:0000256" key="4">
    <source>
        <dbReference type="ARBA" id="ARBA00023125"/>
    </source>
</evidence>
<evidence type="ECO:0000256" key="2">
    <source>
        <dbReference type="ARBA" id="ARBA00023012"/>
    </source>
</evidence>
<keyword evidence="1" id="KW-0597">Phosphoprotein</keyword>
<keyword evidence="3" id="KW-0805">Transcription regulation</keyword>
<dbReference type="SMART" id="SM00448">
    <property type="entry name" value="REC"/>
    <property type="match status" value="1"/>
</dbReference>
<dbReference type="InterPro" id="IPR001867">
    <property type="entry name" value="OmpR/PhoB-type_DNA-bd"/>
</dbReference>
<dbReference type="InterPro" id="IPR001789">
    <property type="entry name" value="Sig_transdc_resp-reg_receiver"/>
</dbReference>
<evidence type="ECO:0000256" key="5">
    <source>
        <dbReference type="ARBA" id="ARBA00023163"/>
    </source>
</evidence>
<comment type="caution">
    <text evidence="8">The sequence shown here is derived from an EMBL/GenBank/DDBJ whole genome shotgun (WGS) entry which is preliminary data.</text>
</comment>
<dbReference type="GO" id="GO:0000976">
    <property type="term" value="F:transcription cis-regulatory region binding"/>
    <property type="evidence" value="ECO:0007669"/>
    <property type="project" value="TreeGrafter"/>
</dbReference>
<keyword evidence="2" id="KW-0902">Two-component regulatory system</keyword>
<dbReference type="Pfam" id="PF00486">
    <property type="entry name" value="Trans_reg_C"/>
    <property type="match status" value="1"/>
</dbReference>
<dbReference type="Gene3D" id="3.40.50.2300">
    <property type="match status" value="1"/>
</dbReference>
<evidence type="ECO:0000259" key="7">
    <source>
        <dbReference type="PROSITE" id="PS51755"/>
    </source>
</evidence>
<dbReference type="InterPro" id="IPR039420">
    <property type="entry name" value="WalR-like"/>
</dbReference>
<protein>
    <submittedName>
        <fullName evidence="8">Sensory transduction protein regX3</fullName>
    </submittedName>
</protein>
<dbReference type="InterPro" id="IPR036388">
    <property type="entry name" value="WH-like_DNA-bd_sf"/>
</dbReference>
<name>A0A644YHJ6_9ZZZZ</name>
<dbReference type="Gene3D" id="1.10.10.10">
    <property type="entry name" value="Winged helix-like DNA-binding domain superfamily/Winged helix DNA-binding domain"/>
    <property type="match status" value="1"/>
</dbReference>
<accession>A0A644YHJ6</accession>
<evidence type="ECO:0000256" key="3">
    <source>
        <dbReference type="ARBA" id="ARBA00023015"/>
    </source>
</evidence>
<dbReference type="PROSITE" id="PS51755">
    <property type="entry name" value="OMPR_PHOB"/>
    <property type="match status" value="1"/>
</dbReference>
<dbReference type="Pfam" id="PF00072">
    <property type="entry name" value="Response_reg"/>
    <property type="match status" value="1"/>
</dbReference>
<evidence type="ECO:0000259" key="6">
    <source>
        <dbReference type="PROSITE" id="PS50110"/>
    </source>
</evidence>
<dbReference type="PROSITE" id="PS50110">
    <property type="entry name" value="RESPONSE_REGULATORY"/>
    <property type="match status" value="1"/>
</dbReference>